<evidence type="ECO:0000313" key="3">
    <source>
        <dbReference type="Proteomes" id="UP000008281"/>
    </source>
</evidence>
<sequence>MCFWNIGSPTPSYPCILCIIKSILFPPIKKKPFPLLHLPFVALHNVIKMMNPHELAKLSICSYRLELHLRSYKRKIDRIHIHLSNTFYLLDMFYLENRFGVWFEEEDKNKNLPRPMNTVTKLRQFSGSFEAEHDCLLILFQPFPPSLCFDVSHLLLSLYSCPLIDWAFYLNQLEIETVRRYLDIILQGRCEQITFFRSEMSCEFLTELMDKIPLDKKLKIDSGIPADFRHPNALKFYGSQYKNGRWITLDDLKTIRNVLYVYLDSTIFNCHDINQFLHYWINCDEKMFVQMNLQLDESVEIDEDAVKDGLITVQPKQLEEPDEVLCLYLKMKNPNNEQCDMCCLTILKDHNARFDSWKSDETSIKSEVLELLEKKKNLELENEDSETSETRKQEIAEEIEQLILLAFEKNENYYVFEV</sequence>
<feature type="domain" description="F-box" evidence="1">
    <location>
        <begin position="32"/>
        <end position="79"/>
    </location>
</feature>
<accession>E3MU43</accession>
<dbReference type="PANTHER" id="PTHR21503">
    <property type="entry name" value="F-BOX-CONTAINING HYPOTHETICAL PROTEIN C.ELEGANS"/>
    <property type="match status" value="1"/>
</dbReference>
<gene>
    <name evidence="2" type="ORF">CRE_22502</name>
</gene>
<dbReference type="InterPro" id="IPR012885">
    <property type="entry name" value="F-box_Sdz-33"/>
</dbReference>
<dbReference type="RefSeq" id="XP_003100337.2">
    <property type="nucleotide sequence ID" value="XM_003100289.2"/>
</dbReference>
<dbReference type="InterPro" id="IPR001810">
    <property type="entry name" value="F-box_dom"/>
</dbReference>
<dbReference type="AlphaFoldDB" id="E3MU43"/>
<dbReference type="HOGENOM" id="CLU_044397_1_1_1"/>
<keyword evidence="3" id="KW-1185">Reference proteome</keyword>
<reference evidence="2" key="1">
    <citation type="submission" date="2007-07" db="EMBL/GenBank/DDBJ databases">
        <title>PCAP assembly of the Caenorhabditis remanei genome.</title>
        <authorList>
            <consortium name="The Caenorhabditis remanei Sequencing Consortium"/>
            <person name="Wilson R.K."/>
        </authorList>
    </citation>
    <scope>NUCLEOTIDE SEQUENCE [LARGE SCALE GENOMIC DNA]</scope>
    <source>
        <strain evidence="2">PB4641</strain>
    </source>
</reference>
<dbReference type="GeneID" id="9826637"/>
<dbReference type="EMBL" id="DS268478">
    <property type="protein sequence ID" value="EFP09032.1"/>
    <property type="molecule type" value="Genomic_DNA"/>
</dbReference>
<dbReference type="PROSITE" id="PS50181">
    <property type="entry name" value="FBOX"/>
    <property type="match status" value="1"/>
</dbReference>
<dbReference type="CTD" id="9826637"/>
<proteinExistence type="predicted"/>
<dbReference type="InParanoid" id="E3MU43"/>
<evidence type="ECO:0000259" key="1">
    <source>
        <dbReference type="PROSITE" id="PS50181"/>
    </source>
</evidence>
<name>E3MU43_CAERE</name>
<organism evidence="3">
    <name type="scientific">Caenorhabditis remanei</name>
    <name type="common">Caenorhabditis vulgaris</name>
    <dbReference type="NCBI Taxonomy" id="31234"/>
    <lineage>
        <taxon>Eukaryota</taxon>
        <taxon>Metazoa</taxon>
        <taxon>Ecdysozoa</taxon>
        <taxon>Nematoda</taxon>
        <taxon>Chromadorea</taxon>
        <taxon>Rhabditida</taxon>
        <taxon>Rhabditina</taxon>
        <taxon>Rhabditomorpha</taxon>
        <taxon>Rhabditoidea</taxon>
        <taxon>Rhabditidae</taxon>
        <taxon>Peloderinae</taxon>
        <taxon>Caenorhabditis</taxon>
    </lineage>
</organism>
<protein>
    <recommendedName>
        <fullName evidence="1">F-box domain-containing protein</fullName>
    </recommendedName>
</protein>
<dbReference type="Pfam" id="PF07735">
    <property type="entry name" value="FBA_2"/>
    <property type="match status" value="1"/>
</dbReference>
<dbReference type="PANTHER" id="PTHR21503:SF8">
    <property type="entry name" value="F-BOX ASSOCIATED DOMAIN-CONTAINING PROTEIN-RELATED"/>
    <property type="match status" value="1"/>
</dbReference>
<dbReference type="Proteomes" id="UP000008281">
    <property type="component" value="Unassembled WGS sequence"/>
</dbReference>
<evidence type="ECO:0000313" key="2">
    <source>
        <dbReference type="EMBL" id="EFP09032.1"/>
    </source>
</evidence>
<dbReference type="KEGG" id="crq:GCK72_003914"/>